<gene>
    <name evidence="1" type="ORF">DX130_24360</name>
</gene>
<protein>
    <submittedName>
        <fullName evidence="1">Uncharacterized protein</fullName>
    </submittedName>
</protein>
<dbReference type="OrthoDB" id="2655795at2"/>
<dbReference type="Proteomes" id="UP000261905">
    <property type="component" value="Unassembled WGS sequence"/>
</dbReference>
<dbReference type="EMBL" id="QUBQ01000008">
    <property type="protein sequence ID" value="REK69299.1"/>
    <property type="molecule type" value="Genomic_DNA"/>
</dbReference>
<evidence type="ECO:0000313" key="2">
    <source>
        <dbReference type="Proteomes" id="UP000261905"/>
    </source>
</evidence>
<dbReference type="RefSeq" id="WP_116049816.1">
    <property type="nucleotide sequence ID" value="NZ_QUBQ01000008.1"/>
</dbReference>
<reference evidence="1 2" key="1">
    <citation type="submission" date="2018-08" db="EMBL/GenBank/DDBJ databases">
        <title>Paenibacillus sp. M4BSY-1, whole genome shotgun sequence.</title>
        <authorList>
            <person name="Tuo L."/>
        </authorList>
    </citation>
    <scope>NUCLEOTIDE SEQUENCE [LARGE SCALE GENOMIC DNA]</scope>
    <source>
        <strain evidence="1 2">M4BSY-1</strain>
    </source>
</reference>
<keyword evidence="2" id="KW-1185">Reference proteome</keyword>
<proteinExistence type="predicted"/>
<accession>A0A371P045</accession>
<organism evidence="1 2">
    <name type="scientific">Paenibacillus paeoniae</name>
    <dbReference type="NCBI Taxonomy" id="2292705"/>
    <lineage>
        <taxon>Bacteria</taxon>
        <taxon>Bacillati</taxon>
        <taxon>Bacillota</taxon>
        <taxon>Bacilli</taxon>
        <taxon>Bacillales</taxon>
        <taxon>Paenibacillaceae</taxon>
        <taxon>Paenibacillus</taxon>
    </lineage>
</organism>
<comment type="caution">
    <text evidence="1">The sequence shown here is derived from an EMBL/GenBank/DDBJ whole genome shotgun (WGS) entry which is preliminary data.</text>
</comment>
<sequence length="160" mass="18211">MTKKQLHKQNQTFIFNVEIMVEDGHHADALEKLIQGLNRSEWRDYRVTSGIQLGSLIDQKLAEAAATIPLPIPDKETVPVEPISAGLEPEASDGFEPIRNFMKSNTLIRLIVNRGLGIKLNIPCRIINMDERENLITVYHVDEKQVYTFRLNEIEDFIAG</sequence>
<name>A0A371P045_9BACL</name>
<dbReference type="AlphaFoldDB" id="A0A371P045"/>
<evidence type="ECO:0000313" key="1">
    <source>
        <dbReference type="EMBL" id="REK69299.1"/>
    </source>
</evidence>